<keyword evidence="3" id="KW-1185">Reference proteome</keyword>
<dbReference type="Proteomes" id="UP000255024">
    <property type="component" value="Unassembled WGS sequence"/>
</dbReference>
<evidence type="ECO:0000313" key="2">
    <source>
        <dbReference type="EMBL" id="STZ70171.1"/>
    </source>
</evidence>
<organism evidence="2 3">
    <name type="scientific">Myroides odoratus</name>
    <name type="common">Flavobacterium odoratum</name>
    <dbReference type="NCBI Taxonomy" id="256"/>
    <lineage>
        <taxon>Bacteria</taxon>
        <taxon>Pseudomonadati</taxon>
        <taxon>Bacteroidota</taxon>
        <taxon>Flavobacteriia</taxon>
        <taxon>Flavobacteriales</taxon>
        <taxon>Flavobacteriaceae</taxon>
        <taxon>Myroides</taxon>
    </lineage>
</organism>
<feature type="coiled-coil region" evidence="1">
    <location>
        <begin position="99"/>
        <end position="143"/>
    </location>
</feature>
<evidence type="ECO:0000256" key="1">
    <source>
        <dbReference type="SAM" id="Coils"/>
    </source>
</evidence>
<proteinExistence type="predicted"/>
<protein>
    <submittedName>
        <fullName evidence="2">Uncharacterized protein</fullName>
    </submittedName>
</protein>
<accession>A0A378U592</accession>
<dbReference type="EMBL" id="UGQL01000002">
    <property type="protein sequence ID" value="STZ70171.1"/>
    <property type="molecule type" value="Genomic_DNA"/>
</dbReference>
<reference evidence="2 3" key="1">
    <citation type="submission" date="2018-06" db="EMBL/GenBank/DDBJ databases">
        <authorList>
            <consortium name="Pathogen Informatics"/>
            <person name="Doyle S."/>
        </authorList>
    </citation>
    <scope>NUCLEOTIDE SEQUENCE [LARGE SCALE GENOMIC DNA]</scope>
    <source>
        <strain evidence="2 3">NCTC11179</strain>
    </source>
</reference>
<dbReference type="AlphaFoldDB" id="A0A378U592"/>
<evidence type="ECO:0000313" key="3">
    <source>
        <dbReference type="Proteomes" id="UP000255024"/>
    </source>
</evidence>
<name>A0A378U592_MYROD</name>
<gene>
    <name evidence="2" type="ORF">NCTC11179_03704</name>
</gene>
<keyword evidence="1" id="KW-0175">Coiled coil</keyword>
<sequence length="145" mass="16991">MKVFEFMTRKSSVPRTVFQNHLTDNNSSCMNETFIVAVVGLVSSLATWWATRKKKKVEVQASELENVEKSLKYYREYVDDLGNKLKEATAELYNTSHLHREAIDELNTARLEIKNLEQRLEILAKQNRELIAELRKYKQLNGKRE</sequence>